<protein>
    <submittedName>
        <fullName evidence="1">STAS domain-containing protein</fullName>
    </submittedName>
</protein>
<name>A0ABW0YFK7_9BACI</name>
<dbReference type="Gene3D" id="3.30.750.24">
    <property type="entry name" value="STAS domain"/>
    <property type="match status" value="1"/>
</dbReference>
<dbReference type="PANTHER" id="PTHR33745:SF8">
    <property type="entry name" value="BLUE-LIGHT PHOTORECEPTOR"/>
    <property type="match status" value="1"/>
</dbReference>
<dbReference type="SUPFAM" id="SSF52091">
    <property type="entry name" value="SpoIIaa-like"/>
    <property type="match status" value="1"/>
</dbReference>
<dbReference type="RefSeq" id="WP_385937139.1">
    <property type="nucleotide sequence ID" value="NZ_JBHSOZ010000002.1"/>
</dbReference>
<evidence type="ECO:0000313" key="1">
    <source>
        <dbReference type="EMBL" id="MFC5711213.1"/>
    </source>
</evidence>
<accession>A0ABW0YFK7</accession>
<evidence type="ECO:0000313" key="2">
    <source>
        <dbReference type="Proteomes" id="UP001596142"/>
    </source>
</evidence>
<comment type="caution">
    <text evidence="1">The sequence shown here is derived from an EMBL/GenBank/DDBJ whole genome shotgun (WGS) entry which is preliminary data.</text>
</comment>
<keyword evidence="2" id="KW-1185">Reference proteome</keyword>
<dbReference type="Proteomes" id="UP001596142">
    <property type="component" value="Unassembled WGS sequence"/>
</dbReference>
<reference evidence="2" key="1">
    <citation type="journal article" date="2019" name="Int. J. Syst. Evol. Microbiol.">
        <title>The Global Catalogue of Microorganisms (GCM) 10K type strain sequencing project: providing services to taxonomists for standard genome sequencing and annotation.</title>
        <authorList>
            <consortium name="The Broad Institute Genomics Platform"/>
            <consortium name="The Broad Institute Genome Sequencing Center for Infectious Disease"/>
            <person name="Wu L."/>
            <person name="Ma J."/>
        </authorList>
    </citation>
    <scope>NUCLEOTIDE SEQUENCE [LARGE SCALE GENOMIC DNA]</scope>
    <source>
        <strain evidence="2">CECT 7184</strain>
    </source>
</reference>
<dbReference type="Gene3D" id="1.10.490.10">
    <property type="entry name" value="Globins"/>
    <property type="match status" value="1"/>
</dbReference>
<dbReference type="InterPro" id="IPR012292">
    <property type="entry name" value="Globin/Proto"/>
</dbReference>
<dbReference type="InterPro" id="IPR036513">
    <property type="entry name" value="STAS_dom_sf"/>
</dbReference>
<dbReference type="InterPro" id="IPR051932">
    <property type="entry name" value="Bact_StressResp_Reg"/>
</dbReference>
<sequence>MKNELSRLKSRLQHNAHGLAEVITEKIDKQKAIETNDSSSALFHVRFELINLIAEGLVASKKELNNDIREWADKAGMLAVQEDRSLSEALSSLSLFRKVICKEAEKEIKDNNLSYGLAFKITDMICDLIDITTIAYSEQYINYYSEELEKATIQIQEDQQLIKDLSAPIIPSIVPNTILIPLTGQLNAERIEQIREKVVNNIKAYNADTAIIDFTGIHLKDQEDFSLVEIARQIDLITTSLGLMGVETIYVGFSTHLAQEIVGSGVQIKAKTFSNFRLGLQYLSAKKGYKLTSI</sequence>
<dbReference type="PANTHER" id="PTHR33745">
    <property type="entry name" value="RSBT ANTAGONIST PROTEIN RSBS-RELATED"/>
    <property type="match status" value="1"/>
</dbReference>
<dbReference type="CDD" id="cd07041">
    <property type="entry name" value="STAS_RsbR_RsbS_like"/>
    <property type="match status" value="1"/>
</dbReference>
<dbReference type="EMBL" id="JBHSOZ010000002">
    <property type="protein sequence ID" value="MFC5711213.1"/>
    <property type="molecule type" value="Genomic_DNA"/>
</dbReference>
<proteinExistence type="predicted"/>
<organism evidence="1 2">
    <name type="scientific">Thalassorhabdus alkalitolerans</name>
    <dbReference type="NCBI Taxonomy" id="2282697"/>
    <lineage>
        <taxon>Bacteria</taxon>
        <taxon>Bacillati</taxon>
        <taxon>Bacillota</taxon>
        <taxon>Bacilli</taxon>
        <taxon>Bacillales</taxon>
        <taxon>Bacillaceae</taxon>
        <taxon>Thalassorhabdus</taxon>
    </lineage>
</organism>
<gene>
    <name evidence="1" type="ORF">ACFPU1_00305</name>
</gene>